<dbReference type="STRING" id="1036808.A0A0C3DKR2"/>
<accession>A0A0C3DKR2</accession>
<feature type="non-terminal residue" evidence="2">
    <location>
        <position position="389"/>
    </location>
</feature>
<dbReference type="InParanoid" id="A0A0C3DKR2"/>
<gene>
    <name evidence="2" type="ORF">SCLCIDRAFT_1144387</name>
</gene>
<dbReference type="GO" id="GO:0005524">
    <property type="term" value="F:ATP binding"/>
    <property type="evidence" value="ECO:0007669"/>
    <property type="project" value="InterPro"/>
</dbReference>
<dbReference type="OrthoDB" id="3260094at2759"/>
<dbReference type="HOGENOM" id="CLU_011584_3_1_1"/>
<evidence type="ECO:0000259" key="1">
    <source>
        <dbReference type="PROSITE" id="PS50011"/>
    </source>
</evidence>
<dbReference type="EMBL" id="KN822108">
    <property type="protein sequence ID" value="KIM56899.1"/>
    <property type="molecule type" value="Genomic_DNA"/>
</dbReference>
<dbReference type="InterPro" id="IPR011009">
    <property type="entry name" value="Kinase-like_dom_sf"/>
</dbReference>
<dbReference type="Proteomes" id="UP000053989">
    <property type="component" value="Unassembled WGS sequence"/>
</dbReference>
<dbReference type="Pfam" id="PF17667">
    <property type="entry name" value="Pkinase_fungal"/>
    <property type="match status" value="1"/>
</dbReference>
<sequence>MRLNEKKSVKLPGTESRGSWDDVAVSFEFKKYDNNKDVSSTSLLGDERKLISSLHHIMYSDPCRRSTLGVTIGGANMRLWFTCRSVTMVSEPFDFIKVSLPPFLFTFFCSVAFANDHELGWDPSIGRMLVNGRVQYEITLNSPTGASIYVTTDVLADFGAKPMEGKGTRVFTGYRKGDPDKAPVVIKDTWRACDREREDIILKEIFTDMVKAKGEAAAKDAQKHFLTVLDADDVVIEGNLDDTLRLLRGNNPPSDCKMYEIPLQEPPNEDELSIETTPTYTVPDFKVSHKIHTRIVFKEVCETLYEVRDLRGLMQMLLDVLKVLQLLHSSGWVHRDISPGNLMRIGGSVKLVDLEYAKRLGSDKTPDSPTGTHHFMACEVESHSYLFHV</sequence>
<dbReference type="Gene3D" id="1.10.510.10">
    <property type="entry name" value="Transferase(Phosphotransferase) domain 1"/>
    <property type="match status" value="1"/>
</dbReference>
<reference evidence="3" key="2">
    <citation type="submission" date="2015-01" db="EMBL/GenBank/DDBJ databases">
        <title>Evolutionary Origins and Diversification of the Mycorrhizal Mutualists.</title>
        <authorList>
            <consortium name="DOE Joint Genome Institute"/>
            <consortium name="Mycorrhizal Genomics Consortium"/>
            <person name="Kohler A."/>
            <person name="Kuo A."/>
            <person name="Nagy L.G."/>
            <person name="Floudas D."/>
            <person name="Copeland A."/>
            <person name="Barry K.W."/>
            <person name="Cichocki N."/>
            <person name="Veneault-Fourrey C."/>
            <person name="LaButti K."/>
            <person name="Lindquist E.A."/>
            <person name="Lipzen A."/>
            <person name="Lundell T."/>
            <person name="Morin E."/>
            <person name="Murat C."/>
            <person name="Riley R."/>
            <person name="Ohm R."/>
            <person name="Sun H."/>
            <person name="Tunlid A."/>
            <person name="Henrissat B."/>
            <person name="Grigoriev I.V."/>
            <person name="Hibbett D.S."/>
            <person name="Martin F."/>
        </authorList>
    </citation>
    <scope>NUCLEOTIDE SEQUENCE [LARGE SCALE GENOMIC DNA]</scope>
    <source>
        <strain evidence="3">Foug A</strain>
    </source>
</reference>
<name>A0A0C3DKR2_9AGAM</name>
<organism evidence="2 3">
    <name type="scientific">Scleroderma citrinum Foug A</name>
    <dbReference type="NCBI Taxonomy" id="1036808"/>
    <lineage>
        <taxon>Eukaryota</taxon>
        <taxon>Fungi</taxon>
        <taxon>Dikarya</taxon>
        <taxon>Basidiomycota</taxon>
        <taxon>Agaricomycotina</taxon>
        <taxon>Agaricomycetes</taxon>
        <taxon>Agaricomycetidae</taxon>
        <taxon>Boletales</taxon>
        <taxon>Sclerodermatineae</taxon>
        <taxon>Sclerodermataceae</taxon>
        <taxon>Scleroderma</taxon>
    </lineage>
</organism>
<dbReference type="InterPro" id="IPR000719">
    <property type="entry name" value="Prot_kinase_dom"/>
</dbReference>
<evidence type="ECO:0000313" key="3">
    <source>
        <dbReference type="Proteomes" id="UP000053989"/>
    </source>
</evidence>
<evidence type="ECO:0000313" key="2">
    <source>
        <dbReference type="EMBL" id="KIM56899.1"/>
    </source>
</evidence>
<dbReference type="PANTHER" id="PTHR38248:SF2">
    <property type="entry name" value="FUNK1 11"/>
    <property type="match status" value="1"/>
</dbReference>
<dbReference type="InterPro" id="IPR040976">
    <property type="entry name" value="Pkinase_fungal"/>
</dbReference>
<feature type="domain" description="Protein kinase" evidence="1">
    <location>
        <begin position="156"/>
        <end position="389"/>
    </location>
</feature>
<keyword evidence="3" id="KW-1185">Reference proteome</keyword>
<dbReference type="SUPFAM" id="SSF56112">
    <property type="entry name" value="Protein kinase-like (PK-like)"/>
    <property type="match status" value="1"/>
</dbReference>
<reference evidence="2 3" key="1">
    <citation type="submission" date="2014-04" db="EMBL/GenBank/DDBJ databases">
        <authorList>
            <consortium name="DOE Joint Genome Institute"/>
            <person name="Kuo A."/>
            <person name="Kohler A."/>
            <person name="Nagy L.G."/>
            <person name="Floudas D."/>
            <person name="Copeland A."/>
            <person name="Barry K.W."/>
            <person name="Cichocki N."/>
            <person name="Veneault-Fourrey C."/>
            <person name="LaButti K."/>
            <person name="Lindquist E.A."/>
            <person name="Lipzen A."/>
            <person name="Lundell T."/>
            <person name="Morin E."/>
            <person name="Murat C."/>
            <person name="Sun H."/>
            <person name="Tunlid A."/>
            <person name="Henrissat B."/>
            <person name="Grigoriev I.V."/>
            <person name="Hibbett D.S."/>
            <person name="Martin F."/>
            <person name="Nordberg H.P."/>
            <person name="Cantor M.N."/>
            <person name="Hua S.X."/>
        </authorList>
    </citation>
    <scope>NUCLEOTIDE SEQUENCE [LARGE SCALE GENOMIC DNA]</scope>
    <source>
        <strain evidence="2 3">Foug A</strain>
    </source>
</reference>
<dbReference type="PROSITE" id="PS50011">
    <property type="entry name" value="PROTEIN_KINASE_DOM"/>
    <property type="match status" value="1"/>
</dbReference>
<dbReference type="AlphaFoldDB" id="A0A0C3DKR2"/>
<proteinExistence type="predicted"/>
<dbReference type="PANTHER" id="PTHR38248">
    <property type="entry name" value="FUNK1 6"/>
    <property type="match status" value="1"/>
</dbReference>
<protein>
    <recommendedName>
        <fullName evidence="1">Protein kinase domain-containing protein</fullName>
    </recommendedName>
</protein>
<dbReference type="GO" id="GO:0004672">
    <property type="term" value="F:protein kinase activity"/>
    <property type="evidence" value="ECO:0007669"/>
    <property type="project" value="InterPro"/>
</dbReference>